<dbReference type="InterPro" id="IPR030963">
    <property type="entry name" value="DHQ_synth_fam"/>
</dbReference>
<evidence type="ECO:0000256" key="2">
    <source>
        <dbReference type="ARBA" id="ARBA00001947"/>
    </source>
</evidence>
<keyword evidence="10" id="KW-0057">Aromatic amino acid biosynthesis</keyword>
<organism evidence="15 16">
    <name type="scientific">Thermodesulfatator indicus (strain DSM 15286 / JCM 11887 / CIR29812)</name>
    <dbReference type="NCBI Taxonomy" id="667014"/>
    <lineage>
        <taxon>Bacteria</taxon>
        <taxon>Pseudomonadati</taxon>
        <taxon>Thermodesulfobacteriota</taxon>
        <taxon>Thermodesulfobacteria</taxon>
        <taxon>Thermodesulfobacteriales</taxon>
        <taxon>Thermodesulfatatoraceae</taxon>
        <taxon>Thermodesulfatator</taxon>
    </lineage>
</organism>
<dbReference type="eggNOG" id="COG0337">
    <property type="taxonomic scope" value="Bacteria"/>
</dbReference>
<keyword evidence="10" id="KW-0963">Cytoplasm</keyword>
<reference evidence="16" key="1">
    <citation type="submission" date="2011-04" db="EMBL/GenBank/DDBJ databases">
        <title>The complete genome of Thermodesulfatator indicus DSM 15286.</title>
        <authorList>
            <person name="Lucas S."/>
            <person name="Copeland A."/>
            <person name="Lapidus A."/>
            <person name="Bruce D."/>
            <person name="Goodwin L."/>
            <person name="Pitluck S."/>
            <person name="Peters L."/>
            <person name="Kyrpides N."/>
            <person name="Mavromatis K."/>
            <person name="Pagani I."/>
            <person name="Ivanova N."/>
            <person name="Saunders L."/>
            <person name="Detter J.C."/>
            <person name="Tapia R."/>
            <person name="Han C."/>
            <person name="Land M."/>
            <person name="Hauser L."/>
            <person name="Markowitz V."/>
            <person name="Cheng J.-F."/>
            <person name="Hugenholtz P."/>
            <person name="Woyke T."/>
            <person name="Wu D."/>
            <person name="Spring S."/>
            <person name="Schroeder M."/>
            <person name="Brambilla E."/>
            <person name="Klenk H.-P."/>
            <person name="Eisen J.A."/>
        </authorList>
    </citation>
    <scope>NUCLEOTIDE SEQUENCE [LARGE SCALE GENOMIC DNA]</scope>
    <source>
        <strain evidence="16">DSM 15286 / JCM 11887 / CIR29812</strain>
    </source>
</reference>
<keyword evidence="10" id="KW-0028">Amino-acid biosynthesis</keyword>
<gene>
    <name evidence="10" type="primary">aroB</name>
    <name evidence="15" type="ordered locus">Thein_0957</name>
</gene>
<dbReference type="HOGENOM" id="CLU_001201_0_2_0"/>
<keyword evidence="4 10" id="KW-0479">Metal-binding</keyword>
<dbReference type="InterPro" id="IPR030960">
    <property type="entry name" value="DHQS/DOIS_N"/>
</dbReference>
<dbReference type="Gene3D" id="3.40.50.1970">
    <property type="match status" value="1"/>
</dbReference>
<feature type="domain" description="3-dehydroquinate synthase C-terminal" evidence="14">
    <location>
        <begin position="181"/>
        <end position="324"/>
    </location>
</feature>
<evidence type="ECO:0000313" key="16">
    <source>
        <dbReference type="Proteomes" id="UP000006793"/>
    </source>
</evidence>
<comment type="similarity">
    <text evidence="10">Belongs to the sugar phosphate cyclases superfamily. Dehydroquinate synthase family.</text>
</comment>
<reference evidence="15 16" key="2">
    <citation type="journal article" date="2012" name="Stand. Genomic Sci.">
        <title>Complete genome sequence of the thermophilic sulfate-reducing ocean bacterium Thermodesulfatator indicus type strain (CIR29812(T)).</title>
        <authorList>
            <person name="Anderson I."/>
            <person name="Saunders E."/>
            <person name="Lapidus A."/>
            <person name="Nolan M."/>
            <person name="Lucas S."/>
            <person name="Tice H."/>
            <person name="Del Rio T.G."/>
            <person name="Cheng J.F."/>
            <person name="Han C."/>
            <person name="Tapia R."/>
            <person name="Goodwin L.A."/>
            <person name="Pitluck S."/>
            <person name="Liolios K."/>
            <person name="Mavromatis K."/>
            <person name="Pagani I."/>
            <person name="Ivanova N."/>
            <person name="Mikhailova N."/>
            <person name="Pati A."/>
            <person name="Chen A."/>
            <person name="Palaniappan K."/>
            <person name="Land M."/>
            <person name="Hauser L."/>
            <person name="Jeffries C.D."/>
            <person name="Chang Y.J."/>
            <person name="Brambilla E.M."/>
            <person name="Rohde M."/>
            <person name="Spring S."/>
            <person name="Goker M."/>
            <person name="Detter J.C."/>
            <person name="Woyke T."/>
            <person name="Bristow J."/>
            <person name="Eisen J.A."/>
            <person name="Markowitz V."/>
            <person name="Hugenholtz P."/>
            <person name="Kyrpides N.C."/>
            <person name="Klenk H.P."/>
        </authorList>
    </citation>
    <scope>NUCLEOTIDE SEQUENCE [LARGE SCALE GENOMIC DNA]</scope>
    <source>
        <strain evidence="16">DSM 15286 / JCM 11887 / CIR29812</strain>
    </source>
</reference>
<accession>F8AD96</accession>
<dbReference type="PaxDb" id="667014-Thein_0957"/>
<feature type="transmembrane region" description="Helical" evidence="12">
    <location>
        <begin position="97"/>
        <end position="119"/>
    </location>
</feature>
<keyword evidence="12" id="KW-1133">Transmembrane helix</keyword>
<evidence type="ECO:0000313" key="15">
    <source>
        <dbReference type="EMBL" id="AEH44831.1"/>
    </source>
</evidence>
<dbReference type="InterPro" id="IPR050071">
    <property type="entry name" value="Dehydroquinate_synthase"/>
</dbReference>
<evidence type="ECO:0000256" key="8">
    <source>
        <dbReference type="ARBA" id="ARBA00023239"/>
    </source>
</evidence>
<dbReference type="InterPro" id="IPR016037">
    <property type="entry name" value="DHQ_synth_AroB"/>
</dbReference>
<keyword evidence="6 10" id="KW-0862">Zinc</keyword>
<dbReference type="NCBIfam" id="TIGR01357">
    <property type="entry name" value="aroB"/>
    <property type="match status" value="1"/>
</dbReference>
<comment type="caution">
    <text evidence="10">Lacks conserved residue(s) required for the propagation of feature annotation.</text>
</comment>
<comment type="catalytic activity">
    <reaction evidence="10">
        <text>7-phospho-2-dehydro-3-deoxy-D-arabino-heptonate = 3-dehydroquinate + phosphate</text>
        <dbReference type="Rhea" id="RHEA:21968"/>
        <dbReference type="ChEBI" id="CHEBI:32364"/>
        <dbReference type="ChEBI" id="CHEBI:43474"/>
        <dbReference type="ChEBI" id="CHEBI:58394"/>
        <dbReference type="EC" id="4.2.3.4"/>
    </reaction>
</comment>
<name>F8AD96_THEID</name>
<dbReference type="AlphaFoldDB" id="F8AD96"/>
<sequence length="365" mass="40511">MKILEVKTGRPYEILIEGGLLTEVPEDLKRLNLGYRYALISDSQVADLLAEDLLRLLREAGLSAELFVFPAGEASKNMDTIVNLARQMLQKGFDRKCAIIALGGGVTGDLAGFLASIYLRGVPYVQIPTSLLAQVDSSVGGKTGVDLPEGKNLLGTFYQPWRVYIDYGVLSTLPFEHLKNGLAEVVKYGCISSPNLFEYLEERSQKLLNYDAESLEHIIYESCRLKAEVVSRDEKEGGLRRILNFGHTLGHAIEAAANYEILHGFCVSIGMVAAAILSERLGVAEEEISLRLIKLLEDLGLPTRIPQDLDTDEILSFLRADKKVWKGKLTFILLKRLGEPVFYEEPPQQILKEIVEALKTQKATS</sequence>
<dbReference type="FunFam" id="3.40.50.1970:FF:000007">
    <property type="entry name" value="Pentafunctional AROM polypeptide"/>
    <property type="match status" value="1"/>
</dbReference>
<dbReference type="PATRIC" id="fig|667014.3.peg.982"/>
<dbReference type="GO" id="GO:0003856">
    <property type="term" value="F:3-dehydroquinate synthase activity"/>
    <property type="evidence" value="ECO:0007669"/>
    <property type="project" value="UniProtKB-UniRule"/>
</dbReference>
<keyword evidence="5 10" id="KW-0547">Nucleotide-binding</keyword>
<keyword evidence="9 10" id="KW-0170">Cobalt</keyword>
<evidence type="ECO:0000256" key="6">
    <source>
        <dbReference type="ARBA" id="ARBA00022833"/>
    </source>
</evidence>
<keyword evidence="12" id="KW-0472">Membrane</keyword>
<evidence type="ECO:0000256" key="5">
    <source>
        <dbReference type="ARBA" id="ARBA00022741"/>
    </source>
</evidence>
<dbReference type="Gene3D" id="1.20.1090.10">
    <property type="entry name" value="Dehydroquinate synthase-like - alpha domain"/>
    <property type="match status" value="1"/>
</dbReference>
<comment type="pathway">
    <text evidence="10">Metabolic intermediate biosynthesis; chorismate biosynthesis; chorismate from D-erythrose 4-phosphate and phosphoenolpyruvate: step 2/7.</text>
</comment>
<evidence type="ECO:0000256" key="12">
    <source>
        <dbReference type="SAM" id="Phobius"/>
    </source>
</evidence>
<dbReference type="SUPFAM" id="SSF56796">
    <property type="entry name" value="Dehydroquinate synthase-like"/>
    <property type="match status" value="1"/>
</dbReference>
<dbReference type="Pfam" id="PF24621">
    <property type="entry name" value="DHQS_C"/>
    <property type="match status" value="1"/>
</dbReference>
<evidence type="ECO:0000256" key="10">
    <source>
        <dbReference type="HAMAP-Rule" id="MF_00110"/>
    </source>
</evidence>
<keyword evidence="8 10" id="KW-0456">Lyase</keyword>
<dbReference type="InterPro" id="IPR056179">
    <property type="entry name" value="DHQS_C"/>
</dbReference>
<evidence type="ECO:0000256" key="7">
    <source>
        <dbReference type="ARBA" id="ARBA00023027"/>
    </source>
</evidence>
<dbReference type="PANTHER" id="PTHR43622">
    <property type="entry name" value="3-DEHYDROQUINATE SYNTHASE"/>
    <property type="match status" value="1"/>
</dbReference>
<dbReference type="FunCoup" id="F8AD96">
    <property type="interactions" value="425"/>
</dbReference>
<feature type="binding site" evidence="10">
    <location>
        <position position="151"/>
    </location>
    <ligand>
        <name>NAD(+)</name>
        <dbReference type="ChEBI" id="CHEBI:57540"/>
    </ligand>
</feature>
<feature type="domain" description="3-dehydroquinate synthase N-terminal" evidence="13">
    <location>
        <begin position="68"/>
        <end position="179"/>
    </location>
</feature>
<feature type="binding site" evidence="10">
    <location>
        <position position="142"/>
    </location>
    <ligand>
        <name>NAD(+)</name>
        <dbReference type="ChEBI" id="CHEBI:57540"/>
    </ligand>
</feature>
<dbReference type="UniPathway" id="UPA00053">
    <property type="reaction ID" value="UER00085"/>
</dbReference>
<dbReference type="STRING" id="667014.Thein_0957"/>
<dbReference type="GO" id="GO:0000166">
    <property type="term" value="F:nucleotide binding"/>
    <property type="evidence" value="ECO:0007669"/>
    <property type="project" value="UniProtKB-KW"/>
</dbReference>
<dbReference type="PANTHER" id="PTHR43622:SF1">
    <property type="entry name" value="3-DEHYDROQUINATE SYNTHASE"/>
    <property type="match status" value="1"/>
</dbReference>
<evidence type="ECO:0000256" key="4">
    <source>
        <dbReference type="ARBA" id="ARBA00022723"/>
    </source>
</evidence>
<feature type="binding site" evidence="10">
    <location>
        <position position="247"/>
    </location>
    <ligand>
        <name>Zn(2+)</name>
        <dbReference type="ChEBI" id="CHEBI:29105"/>
    </ligand>
</feature>
<dbReference type="CDD" id="cd08195">
    <property type="entry name" value="DHQS"/>
    <property type="match status" value="1"/>
</dbReference>
<dbReference type="OrthoDB" id="9806583at2"/>
<comment type="cofactor">
    <cofactor evidence="1 10">
        <name>NAD(+)</name>
        <dbReference type="ChEBI" id="CHEBI:57540"/>
    </cofactor>
</comment>
<dbReference type="GO" id="GO:0046872">
    <property type="term" value="F:metal ion binding"/>
    <property type="evidence" value="ECO:0007669"/>
    <property type="project" value="UniProtKB-KW"/>
</dbReference>
<comment type="function">
    <text evidence="3 10">Catalyzes the conversion of 3-deoxy-D-arabino-heptulosonate 7-phosphate (DAHP) to dehydroquinate (DHQ).</text>
</comment>
<evidence type="ECO:0000259" key="13">
    <source>
        <dbReference type="Pfam" id="PF01761"/>
    </source>
</evidence>
<dbReference type="GO" id="GO:0005737">
    <property type="term" value="C:cytoplasm"/>
    <property type="evidence" value="ECO:0007669"/>
    <property type="project" value="UniProtKB-SubCell"/>
</dbReference>
<keyword evidence="7 10" id="KW-0520">NAD</keyword>
<feature type="binding site" evidence="10">
    <location>
        <begin position="129"/>
        <end position="130"/>
    </location>
    <ligand>
        <name>NAD(+)</name>
        <dbReference type="ChEBI" id="CHEBI:57540"/>
    </ligand>
</feature>
<comment type="cofactor">
    <cofactor evidence="10">
        <name>Co(2+)</name>
        <dbReference type="ChEBI" id="CHEBI:48828"/>
    </cofactor>
    <cofactor evidence="10">
        <name>Zn(2+)</name>
        <dbReference type="ChEBI" id="CHEBI:29105"/>
    </cofactor>
    <text evidence="10">Binds 1 divalent metal cation per subunit. Can use either Co(2+) or Zn(2+).</text>
</comment>
<dbReference type="EC" id="4.2.3.4" evidence="10 11"/>
<dbReference type="InParanoid" id="F8AD96"/>
<evidence type="ECO:0000259" key="14">
    <source>
        <dbReference type="Pfam" id="PF24621"/>
    </source>
</evidence>
<dbReference type="GO" id="GO:0008652">
    <property type="term" value="P:amino acid biosynthetic process"/>
    <property type="evidence" value="ECO:0007669"/>
    <property type="project" value="UniProtKB-KW"/>
</dbReference>
<feature type="binding site" evidence="10">
    <location>
        <position position="184"/>
    </location>
    <ligand>
        <name>Zn(2+)</name>
        <dbReference type="ChEBI" id="CHEBI:29105"/>
    </ligand>
</feature>
<comment type="subcellular location">
    <subcellularLocation>
        <location evidence="10">Cytoplasm</location>
    </subcellularLocation>
</comment>
<comment type="cofactor">
    <cofactor evidence="2">
        <name>Zn(2+)</name>
        <dbReference type="ChEBI" id="CHEBI:29105"/>
    </cofactor>
</comment>
<dbReference type="HAMAP" id="MF_00110">
    <property type="entry name" value="DHQ_synthase"/>
    <property type="match status" value="1"/>
</dbReference>
<evidence type="ECO:0000256" key="9">
    <source>
        <dbReference type="ARBA" id="ARBA00023285"/>
    </source>
</evidence>
<feature type="binding site" evidence="10">
    <location>
        <begin position="105"/>
        <end position="109"/>
    </location>
    <ligand>
        <name>NAD(+)</name>
        <dbReference type="ChEBI" id="CHEBI:57540"/>
    </ligand>
</feature>
<dbReference type="EMBL" id="CP002683">
    <property type="protein sequence ID" value="AEH44831.1"/>
    <property type="molecule type" value="Genomic_DNA"/>
</dbReference>
<dbReference type="GO" id="GO:0009423">
    <property type="term" value="P:chorismate biosynthetic process"/>
    <property type="evidence" value="ECO:0007669"/>
    <property type="project" value="UniProtKB-UniRule"/>
</dbReference>
<keyword evidence="12" id="KW-0812">Transmembrane</keyword>
<dbReference type="Proteomes" id="UP000006793">
    <property type="component" value="Chromosome"/>
</dbReference>
<dbReference type="GO" id="GO:0009073">
    <property type="term" value="P:aromatic amino acid family biosynthetic process"/>
    <property type="evidence" value="ECO:0007669"/>
    <property type="project" value="UniProtKB-KW"/>
</dbReference>
<dbReference type="RefSeq" id="WP_013907573.1">
    <property type="nucleotide sequence ID" value="NC_015681.1"/>
</dbReference>
<evidence type="ECO:0000256" key="1">
    <source>
        <dbReference type="ARBA" id="ARBA00001911"/>
    </source>
</evidence>
<keyword evidence="16" id="KW-1185">Reference proteome</keyword>
<evidence type="ECO:0000256" key="11">
    <source>
        <dbReference type="NCBIfam" id="TIGR01357"/>
    </source>
</evidence>
<dbReference type="Pfam" id="PF01761">
    <property type="entry name" value="DHQ_synthase"/>
    <property type="match status" value="1"/>
</dbReference>
<feature type="binding site" evidence="10">
    <location>
        <position position="263"/>
    </location>
    <ligand>
        <name>Zn(2+)</name>
        <dbReference type="ChEBI" id="CHEBI:29105"/>
    </ligand>
</feature>
<proteinExistence type="inferred from homology"/>
<evidence type="ECO:0000256" key="3">
    <source>
        <dbReference type="ARBA" id="ARBA00003485"/>
    </source>
</evidence>
<dbReference type="PIRSF" id="PIRSF001455">
    <property type="entry name" value="DHQ_synth"/>
    <property type="match status" value="1"/>
</dbReference>
<protein>
    <recommendedName>
        <fullName evidence="10 11">3-dehydroquinate synthase</fullName>
        <shortName evidence="10">DHQS</shortName>
        <ecNumber evidence="10 11">4.2.3.4</ecNumber>
    </recommendedName>
</protein>
<dbReference type="KEGG" id="tid:Thein_0957"/>